<comment type="caution">
    <text evidence="4">The sequence shown here is derived from an EMBL/GenBank/DDBJ whole genome shotgun (WGS) entry which is preliminary data.</text>
</comment>
<evidence type="ECO:0000256" key="1">
    <source>
        <dbReference type="ARBA" id="ARBA00009013"/>
    </source>
</evidence>
<evidence type="ECO:0000256" key="2">
    <source>
        <dbReference type="RuleBase" id="RU003749"/>
    </source>
</evidence>
<gene>
    <name evidence="4" type="ORF">AWC06_16770</name>
</gene>
<accession>A0A1X1USE1</accession>
<dbReference type="STRING" id="1260918.AWC06_16770"/>
<dbReference type="InterPro" id="IPR036513">
    <property type="entry name" value="STAS_dom_sf"/>
</dbReference>
<dbReference type="GO" id="GO:0043856">
    <property type="term" value="F:anti-sigma factor antagonist activity"/>
    <property type="evidence" value="ECO:0007669"/>
    <property type="project" value="InterPro"/>
</dbReference>
<evidence type="ECO:0000313" key="5">
    <source>
        <dbReference type="Proteomes" id="UP000194000"/>
    </source>
</evidence>
<evidence type="ECO:0000313" key="4">
    <source>
        <dbReference type="EMBL" id="ORV59762.1"/>
    </source>
</evidence>
<evidence type="ECO:0000259" key="3">
    <source>
        <dbReference type="PROSITE" id="PS50801"/>
    </source>
</evidence>
<proteinExistence type="inferred from homology"/>
<dbReference type="Gene3D" id="3.30.750.24">
    <property type="entry name" value="STAS domain"/>
    <property type="match status" value="1"/>
</dbReference>
<dbReference type="InterPro" id="IPR002645">
    <property type="entry name" value="STAS_dom"/>
</dbReference>
<dbReference type="InterPro" id="IPR003658">
    <property type="entry name" value="Anti-sigma_ant"/>
</dbReference>
<name>A0A1X1USE1_9MYCO</name>
<feature type="domain" description="STAS" evidence="3">
    <location>
        <begin position="4"/>
        <end position="117"/>
    </location>
</feature>
<reference evidence="4 5" key="1">
    <citation type="submission" date="2016-01" db="EMBL/GenBank/DDBJ databases">
        <title>The new phylogeny of the genus Mycobacterium.</title>
        <authorList>
            <person name="Tarcisio F."/>
            <person name="Conor M."/>
            <person name="Antonella G."/>
            <person name="Elisabetta G."/>
            <person name="Giulia F.S."/>
            <person name="Sara T."/>
            <person name="Anna F."/>
            <person name="Clotilde B."/>
            <person name="Roberto B."/>
            <person name="Veronica D.S."/>
            <person name="Fabio R."/>
            <person name="Monica P."/>
            <person name="Olivier J."/>
            <person name="Enrico T."/>
            <person name="Nicola S."/>
        </authorList>
    </citation>
    <scope>NUCLEOTIDE SEQUENCE [LARGE SCALE GENOMIC DNA]</scope>
    <source>
        <strain evidence="4 5">DSM 45731</strain>
    </source>
</reference>
<dbReference type="Pfam" id="PF01740">
    <property type="entry name" value="STAS"/>
    <property type="match status" value="1"/>
</dbReference>
<dbReference type="RefSeq" id="WP_085197776.1">
    <property type="nucleotide sequence ID" value="NZ_JACKVI010000014.1"/>
</dbReference>
<dbReference type="Proteomes" id="UP000194000">
    <property type="component" value="Unassembled WGS sequence"/>
</dbReference>
<dbReference type="PROSITE" id="PS50801">
    <property type="entry name" value="STAS"/>
    <property type="match status" value="1"/>
</dbReference>
<comment type="similarity">
    <text evidence="1 2">Belongs to the anti-sigma-factor antagonist family.</text>
</comment>
<dbReference type="CDD" id="cd07043">
    <property type="entry name" value="STAS_anti-anti-sigma_factors"/>
    <property type="match status" value="1"/>
</dbReference>
<dbReference type="SUPFAM" id="SSF52091">
    <property type="entry name" value="SpoIIaa-like"/>
    <property type="match status" value="1"/>
</dbReference>
<dbReference type="OrthoDB" id="4571296at2"/>
<sequence>MKLLVVDREVHPTAVIVRAKGELDSNTIGELTSHLAAALDDAGNLATRLVIIDLQALTYFGSAGLNALLDCHQQGREAGTTVRLVADNPLVVRPIEVTNLDSALELYPGLSDALEGREGQQPG</sequence>
<dbReference type="AlphaFoldDB" id="A0A1X1USE1"/>
<protein>
    <recommendedName>
        <fullName evidence="2">Anti-sigma factor antagonist</fullName>
    </recommendedName>
</protein>
<dbReference type="NCBIfam" id="TIGR00377">
    <property type="entry name" value="ant_ant_sig"/>
    <property type="match status" value="1"/>
</dbReference>
<dbReference type="PANTHER" id="PTHR33495">
    <property type="entry name" value="ANTI-SIGMA FACTOR ANTAGONIST TM_1081-RELATED-RELATED"/>
    <property type="match status" value="1"/>
</dbReference>
<keyword evidence="5" id="KW-1185">Reference proteome</keyword>
<dbReference type="EMBL" id="LQOW01000024">
    <property type="protein sequence ID" value="ORV59762.1"/>
    <property type="molecule type" value="Genomic_DNA"/>
</dbReference>
<organism evidence="4 5">
    <name type="scientific">Mycobacterium fragae</name>
    <dbReference type="NCBI Taxonomy" id="1260918"/>
    <lineage>
        <taxon>Bacteria</taxon>
        <taxon>Bacillati</taxon>
        <taxon>Actinomycetota</taxon>
        <taxon>Actinomycetes</taxon>
        <taxon>Mycobacteriales</taxon>
        <taxon>Mycobacteriaceae</taxon>
        <taxon>Mycobacterium</taxon>
    </lineage>
</organism>
<dbReference type="PANTHER" id="PTHR33495:SF2">
    <property type="entry name" value="ANTI-SIGMA FACTOR ANTAGONIST TM_1081-RELATED"/>
    <property type="match status" value="1"/>
</dbReference>